<comment type="caution">
    <text evidence="6">The sequence shown here is derived from an EMBL/GenBank/DDBJ whole genome shotgun (WGS) entry which is preliminary data.</text>
</comment>
<keyword evidence="2" id="KW-0479">Metal-binding</keyword>
<dbReference type="PROSITE" id="PS51792">
    <property type="entry name" value="YIPPEE"/>
    <property type="match status" value="1"/>
</dbReference>
<organism evidence="6 7">
    <name type="scientific">Cordyceps fumosorosea (strain ARSEF 2679)</name>
    <name type="common">Isaria fumosorosea</name>
    <dbReference type="NCBI Taxonomy" id="1081104"/>
    <lineage>
        <taxon>Eukaryota</taxon>
        <taxon>Fungi</taxon>
        <taxon>Dikarya</taxon>
        <taxon>Ascomycota</taxon>
        <taxon>Pezizomycotina</taxon>
        <taxon>Sordariomycetes</taxon>
        <taxon>Hypocreomycetidae</taxon>
        <taxon>Hypocreales</taxon>
        <taxon>Cordycipitaceae</taxon>
        <taxon>Cordyceps</taxon>
    </lineage>
</organism>
<dbReference type="GO" id="GO:0046872">
    <property type="term" value="F:metal ion binding"/>
    <property type="evidence" value="ECO:0007669"/>
    <property type="project" value="UniProtKB-KW"/>
</dbReference>
<gene>
    <name evidence="6" type="ORF">ISF_02849</name>
</gene>
<evidence type="ECO:0000256" key="1">
    <source>
        <dbReference type="ARBA" id="ARBA00005613"/>
    </source>
</evidence>
<evidence type="ECO:0000313" key="7">
    <source>
        <dbReference type="Proteomes" id="UP000076744"/>
    </source>
</evidence>
<comment type="similarity">
    <text evidence="1">Belongs to the yippee family.</text>
</comment>
<dbReference type="STRING" id="1081104.A0A162MSG9"/>
<dbReference type="GeneID" id="30019141"/>
<feature type="domain" description="Yippee" evidence="5">
    <location>
        <begin position="76"/>
        <end position="187"/>
    </location>
</feature>
<evidence type="ECO:0000256" key="4">
    <source>
        <dbReference type="SAM" id="MobiDB-lite"/>
    </source>
</evidence>
<feature type="region of interest" description="Disordered" evidence="4">
    <location>
        <begin position="43"/>
        <end position="71"/>
    </location>
</feature>
<keyword evidence="3" id="KW-0862">Zinc</keyword>
<feature type="compositionally biased region" description="Low complexity" evidence="4">
    <location>
        <begin position="49"/>
        <end position="68"/>
    </location>
</feature>
<evidence type="ECO:0000259" key="5">
    <source>
        <dbReference type="PROSITE" id="PS51792"/>
    </source>
</evidence>
<dbReference type="EMBL" id="AZHB01000005">
    <property type="protein sequence ID" value="OAA69579.1"/>
    <property type="molecule type" value="Genomic_DNA"/>
</dbReference>
<evidence type="ECO:0000256" key="2">
    <source>
        <dbReference type="ARBA" id="ARBA00022723"/>
    </source>
</evidence>
<proteinExistence type="inferred from homology"/>
<dbReference type="OrthoDB" id="6407410at2759"/>
<evidence type="ECO:0000313" key="6">
    <source>
        <dbReference type="EMBL" id="OAA69579.1"/>
    </source>
</evidence>
<feature type="region of interest" description="Disordered" evidence="4">
    <location>
        <begin position="1"/>
        <end position="27"/>
    </location>
</feature>
<name>A0A162MSG9_CORFA</name>
<dbReference type="AlphaFoldDB" id="A0A162MSG9"/>
<evidence type="ECO:0000256" key="3">
    <source>
        <dbReference type="ARBA" id="ARBA00022833"/>
    </source>
</evidence>
<dbReference type="InterPro" id="IPR004910">
    <property type="entry name" value="Yippee/Mis18/Cereblon"/>
</dbReference>
<dbReference type="InterPro" id="IPR039058">
    <property type="entry name" value="Yippee_fam"/>
</dbReference>
<dbReference type="Pfam" id="PF03226">
    <property type="entry name" value="Yippee-Mis18"/>
    <property type="match status" value="1"/>
</dbReference>
<dbReference type="RefSeq" id="XP_018706183.1">
    <property type="nucleotide sequence ID" value="XM_018846455.1"/>
</dbReference>
<accession>A0A162MSG9</accession>
<dbReference type="Proteomes" id="UP000076744">
    <property type="component" value="Unassembled WGS sequence"/>
</dbReference>
<dbReference type="InterPro" id="IPR034751">
    <property type="entry name" value="Yippee"/>
</dbReference>
<protein>
    <submittedName>
        <fullName evidence="6">Yippee family protein</fullName>
    </submittedName>
</protein>
<sequence>MRDRSPSDTARSGHHNHHQTRISATPPVFPSYLLPSFSFPFLRRRRRPSSPSTTPTATTTTTTTPAPRRLARLGPDTLRCSACSADLALSAQIVSKGFTGRYGRALLVSPPSPSDDDDDDDEAALLNIRLGRLENRQLVTGWHVVADISCATCGRKLGWKYVDAREKSQRYKVGKYILETERDECDEVFAGTWDARAVARRRADMVAAAAAAAAARPTE</sequence>
<reference evidence="6 7" key="1">
    <citation type="journal article" date="2016" name="Genome Biol. Evol.">
        <title>Divergent and convergent evolution of fungal pathogenicity.</title>
        <authorList>
            <person name="Shang Y."/>
            <person name="Xiao G."/>
            <person name="Zheng P."/>
            <person name="Cen K."/>
            <person name="Zhan S."/>
            <person name="Wang C."/>
        </authorList>
    </citation>
    <scope>NUCLEOTIDE SEQUENCE [LARGE SCALE GENOMIC DNA]</scope>
    <source>
        <strain evidence="6 7">ARSEF 2679</strain>
    </source>
</reference>
<keyword evidence="7" id="KW-1185">Reference proteome</keyword>
<dbReference type="PANTHER" id="PTHR13848">
    <property type="entry name" value="PROTEIN YIPPEE-LIKE CG15309-RELATED"/>
    <property type="match status" value="1"/>
</dbReference>